<dbReference type="KEGG" id="bvg:104892001"/>
<keyword evidence="3" id="KW-1185">Reference proteome</keyword>
<dbReference type="OrthoDB" id="731074at2759"/>
<dbReference type="InterPro" id="IPR008586">
    <property type="entry name" value="DUF868_pln"/>
</dbReference>
<dbReference type="PANTHER" id="PTHR31972">
    <property type="entry name" value="EXPRESSED PROTEIN"/>
    <property type="match status" value="1"/>
</dbReference>
<dbReference type="Proteomes" id="UP000035740">
    <property type="component" value="Chromosome 4"/>
</dbReference>
<dbReference type="Gramene" id="KMT12642">
    <property type="protein sequence ID" value="KMT12642"/>
    <property type="gene ID" value="BVRB_4g091010"/>
</dbReference>
<dbReference type="Pfam" id="PF05910">
    <property type="entry name" value="DUF868"/>
    <property type="match status" value="1"/>
</dbReference>
<reference evidence="2 3" key="1">
    <citation type="journal article" date="2014" name="Nature">
        <title>The genome of the recently domesticated crop plant sugar beet (Beta vulgaris).</title>
        <authorList>
            <person name="Dohm J.C."/>
            <person name="Minoche A.E."/>
            <person name="Holtgrawe D."/>
            <person name="Capella-Gutierrez S."/>
            <person name="Zakrzewski F."/>
            <person name="Tafer H."/>
            <person name="Rupp O."/>
            <person name="Sorensen T.R."/>
            <person name="Stracke R."/>
            <person name="Reinhardt R."/>
            <person name="Goesmann A."/>
            <person name="Kraft T."/>
            <person name="Schulz B."/>
            <person name="Stadler P.F."/>
            <person name="Schmidt T."/>
            <person name="Gabaldon T."/>
            <person name="Lehrach H."/>
            <person name="Weisshaar B."/>
            <person name="Himmelbauer H."/>
        </authorList>
    </citation>
    <scope>NUCLEOTIDE SEQUENCE [LARGE SCALE GENOMIC DNA]</scope>
    <source>
        <tissue evidence="2">Taproot</tissue>
    </source>
</reference>
<feature type="region of interest" description="Disordered" evidence="1">
    <location>
        <begin position="1"/>
        <end position="24"/>
    </location>
</feature>
<dbReference type="AlphaFoldDB" id="A0A0J8CGI0"/>
<feature type="compositionally biased region" description="Low complexity" evidence="1">
    <location>
        <begin position="1"/>
        <end position="12"/>
    </location>
</feature>
<name>A0A0J8CGI0_BETVV</name>
<protein>
    <submittedName>
        <fullName evidence="2">Uncharacterized protein</fullName>
    </submittedName>
</protein>
<dbReference type="EMBL" id="KQ090084">
    <property type="protein sequence ID" value="KMT12642.1"/>
    <property type="molecule type" value="Genomic_DNA"/>
</dbReference>
<dbReference type="OMA" id="TATWCKS"/>
<sequence length="308" mass="34923">MPSSQSTPAQKSSSEKLHEDQESNMSTESSVTCIYQVMLAACLRNIIITWSKTSTIHSLTITVENHSDENHQTCQIDFQSGQFWSRKGLKSLSVDETDRVDIFWDFRAVKFSTNPEPCSNYYVAFVFDKQVVLLLGDSKDEAYKRTMGRPSQVGPTLLHKEEILYGNNCFYTQVLLGDGPKEHDIVINNPSKMPDEPELKISIDGRAVVQVMNLSWRFRGNETVLVNNVPVQIFWDVHDWLFSSSPGTGHGLFIFKPESLKNILDDDKSHKGNREKKNRDEDYVTSAVGCCHFVFAVKTQGCLKENIT</sequence>
<proteinExistence type="predicted"/>
<evidence type="ECO:0000313" key="2">
    <source>
        <dbReference type="EMBL" id="KMT12642.1"/>
    </source>
</evidence>
<organism evidence="2 3">
    <name type="scientific">Beta vulgaris subsp. vulgaris</name>
    <name type="common">Beet</name>
    <dbReference type="NCBI Taxonomy" id="3555"/>
    <lineage>
        <taxon>Eukaryota</taxon>
        <taxon>Viridiplantae</taxon>
        <taxon>Streptophyta</taxon>
        <taxon>Embryophyta</taxon>
        <taxon>Tracheophyta</taxon>
        <taxon>Spermatophyta</taxon>
        <taxon>Magnoliopsida</taxon>
        <taxon>eudicotyledons</taxon>
        <taxon>Gunneridae</taxon>
        <taxon>Pentapetalae</taxon>
        <taxon>Caryophyllales</taxon>
        <taxon>Chenopodiaceae</taxon>
        <taxon>Betoideae</taxon>
        <taxon>Beta</taxon>
    </lineage>
</organism>
<dbReference type="PANTHER" id="PTHR31972:SF54">
    <property type="entry name" value="KINESIN-LIKE PROTEIN (DUF868)"/>
    <property type="match status" value="1"/>
</dbReference>
<accession>A0A0J8CGI0</accession>
<gene>
    <name evidence="2" type="ORF">BVRB_4g091010</name>
</gene>
<dbReference type="eggNOG" id="ENOG502RT48">
    <property type="taxonomic scope" value="Eukaryota"/>
</dbReference>
<evidence type="ECO:0000313" key="3">
    <source>
        <dbReference type="Proteomes" id="UP000035740"/>
    </source>
</evidence>
<evidence type="ECO:0000256" key="1">
    <source>
        <dbReference type="SAM" id="MobiDB-lite"/>
    </source>
</evidence>